<name>A0A0W8G7S8_9ZZZZ</name>
<reference evidence="1" key="1">
    <citation type="journal article" date="2015" name="Proc. Natl. Acad. Sci. U.S.A.">
        <title>Networks of energetic and metabolic interactions define dynamics in microbial communities.</title>
        <authorList>
            <person name="Embree M."/>
            <person name="Liu J.K."/>
            <person name="Al-Bassam M.M."/>
            <person name="Zengler K."/>
        </authorList>
    </citation>
    <scope>NUCLEOTIDE SEQUENCE</scope>
</reference>
<gene>
    <name evidence="1" type="ORF">ASZ90_000910</name>
</gene>
<sequence length="71" mass="7587">MSVKLVEGQLEFLKDVAAQSEVSHSIASQSLRTFVETVEKSQSLAPDVVPRTVAAKATIEADTGRVVDDIS</sequence>
<protein>
    <submittedName>
        <fullName evidence="1">Uncharacterized protein</fullName>
    </submittedName>
</protein>
<accession>A0A0W8G7S8</accession>
<dbReference type="EMBL" id="LNQE01000121">
    <property type="protein sequence ID" value="KUG29208.1"/>
    <property type="molecule type" value="Genomic_DNA"/>
</dbReference>
<dbReference type="AlphaFoldDB" id="A0A0W8G7S8"/>
<organism evidence="1">
    <name type="scientific">hydrocarbon metagenome</name>
    <dbReference type="NCBI Taxonomy" id="938273"/>
    <lineage>
        <taxon>unclassified sequences</taxon>
        <taxon>metagenomes</taxon>
        <taxon>ecological metagenomes</taxon>
    </lineage>
</organism>
<proteinExistence type="predicted"/>
<comment type="caution">
    <text evidence="1">The sequence shown here is derived from an EMBL/GenBank/DDBJ whole genome shotgun (WGS) entry which is preliminary data.</text>
</comment>
<evidence type="ECO:0000313" key="1">
    <source>
        <dbReference type="EMBL" id="KUG29208.1"/>
    </source>
</evidence>